<dbReference type="GeneID" id="63460036"/>
<feature type="domain" description="PII-uridylyltransferase/Glutamine-synthetase adenylyltransferase" evidence="8">
    <location>
        <begin position="860"/>
        <end position="980"/>
    </location>
</feature>
<evidence type="ECO:0000256" key="1">
    <source>
        <dbReference type="ARBA" id="ARBA00022679"/>
    </source>
</evidence>
<evidence type="ECO:0000256" key="4">
    <source>
        <dbReference type="ARBA" id="ARBA00022840"/>
    </source>
</evidence>
<feature type="domain" description="PII-uridylyltransferase/Glutamine-synthetase adenylyltransferase" evidence="8">
    <location>
        <begin position="340"/>
        <end position="480"/>
    </location>
</feature>
<dbReference type="InterPro" id="IPR005190">
    <property type="entry name" value="GlnE_rpt_dom"/>
</dbReference>
<dbReference type="CDD" id="cd05401">
    <property type="entry name" value="NT_GlnE_GlnD_like"/>
    <property type="match status" value="2"/>
</dbReference>
<dbReference type="Gene3D" id="1.20.120.330">
    <property type="entry name" value="Nucleotidyltransferases domain 2"/>
    <property type="match status" value="2"/>
</dbReference>
<keyword evidence="3" id="KW-0547">Nucleotide-binding</keyword>
<dbReference type="Pfam" id="PF08335">
    <property type="entry name" value="GlnD_UR_UTase"/>
    <property type="match status" value="2"/>
</dbReference>
<reference evidence="9 10" key="1">
    <citation type="submission" date="2017-06" db="EMBL/GenBank/DDBJ databases">
        <authorList>
            <consortium name="Pathogen Informatics"/>
        </authorList>
    </citation>
    <scope>NUCLEOTIDE SEQUENCE [LARGE SCALE GENOMIC DNA]</scope>
    <source>
        <strain evidence="9 10">NCTC13039</strain>
    </source>
</reference>
<dbReference type="GO" id="GO:0008882">
    <property type="term" value="F:[glutamate-ammonia-ligase] adenylyltransferase activity"/>
    <property type="evidence" value="ECO:0007669"/>
    <property type="project" value="UniProtKB-EC"/>
</dbReference>
<proteinExistence type="predicted"/>
<dbReference type="OrthoDB" id="9759366at2"/>
<keyword evidence="5" id="KW-0460">Magnesium</keyword>
<dbReference type="AlphaFoldDB" id="A0A239VNU0"/>
<keyword evidence="1 9" id="KW-0808">Transferase</keyword>
<evidence type="ECO:0000259" key="7">
    <source>
        <dbReference type="Pfam" id="PF03710"/>
    </source>
</evidence>
<dbReference type="Gene3D" id="3.30.460.10">
    <property type="entry name" value="Beta Polymerase, domain 2"/>
    <property type="match status" value="2"/>
</dbReference>
<dbReference type="InterPro" id="IPR023057">
    <property type="entry name" value="GlnE"/>
</dbReference>
<evidence type="ECO:0000313" key="9">
    <source>
        <dbReference type="EMBL" id="SNV23566.1"/>
    </source>
</evidence>
<evidence type="ECO:0000256" key="3">
    <source>
        <dbReference type="ARBA" id="ARBA00022741"/>
    </source>
</evidence>
<keyword evidence="9" id="KW-0436">Ligase</keyword>
<evidence type="ECO:0000313" key="10">
    <source>
        <dbReference type="Proteomes" id="UP000242637"/>
    </source>
</evidence>
<keyword evidence="10" id="KW-1185">Reference proteome</keyword>
<protein>
    <submittedName>
        <fullName evidence="9">Glutamate-ammonia-ligase adenylyltransferase</fullName>
        <ecNumber evidence="9">2.7.7.42</ecNumber>
    </submittedName>
</protein>
<sequence length="991" mass="108163">MGARSVSLTGWLARAGFEDTATAARFATAAELEGWSAPGGSLLTGISQVADPDLALKTLVRLVAAVGRDRLEDLLTAQSLGRDRLLRVLGESAALGDHLVRHPEHISAVVDAVPMEASERVRDLLQAVCPQGRGDLSSQDALRVAYRRQLLGILALDVSAPNPQATVHHTAAALADLAGAALEAAVAVAHETHPQAGSKARLAVIAMGKCGGGELNYISDVDVIFVGEPAEGVPEEEGIEAATVLAAEVMRTCSAHTGEGTLWQVDPALRPEGKQGPLVRTVASHVRYYKRWAKTWEFQALLKARAVAGDAELGQAYEEAIRPFVWQAASRENFVTDVQAMRARVERHIPPAEVDRQLKLGPGGLRDVEFSVQLLQLVHGRTDESLRSRNTLEALAALAAGGYVAREDAAALDAAYRFLRSVEHRVQFAKMKRTHLMPQGPHDLQRIGRGLRLAAPAAESLTAVWQEHKRTVRQIHKLLFYRPLLSAVARLRPEDARLRPEAAKERFAALGFSDSAGALRHIEALTAGVSRTAAIQRTLLPVMLGWFAEEVDPDNGLLAFRRISESLGHTTWYLRMLRDEGKAAERLARVLARSRFLVSLLEQTPDAARILSGDAVVLPRSREAVLATMRAAMKRQDDPAEAMVAARKVRRSELFRCALGDLIDTSSTEETMRGLSDLNEAIVQAALDVAERIYIAEHGQLPVQVAFIGMGRLGGRECGFASDADVLAVHRPCQEVSDEDAAAAAKEIVQQVRSLLSAPGPDPSLGFDMDLRPEGKTGPLSRSIAGYSSYMQRWAQAWERQAMVRARPIAGPEDLGEEFVQAVDPYRWAEGGLTDAQVREIRKLKARMEGERLPRGADPRRHFKLGRGGLSDVEWTVQLIQLQHANQHPTLRTTSTLEALHAAVDLGLLTQIEGVALEEAWVTASQMRDAVMLWRGRSADSVPEHVVDAEAMARILGWGPGSGSETGEHYLRLARHSREVMERRFYGQETI</sequence>
<evidence type="ECO:0000256" key="5">
    <source>
        <dbReference type="ARBA" id="ARBA00022842"/>
    </source>
</evidence>
<dbReference type="SUPFAM" id="SSF81593">
    <property type="entry name" value="Nucleotidyltransferase substrate binding subunit/domain"/>
    <property type="match status" value="2"/>
</dbReference>
<dbReference type="InterPro" id="IPR043519">
    <property type="entry name" value="NT_sf"/>
</dbReference>
<dbReference type="EMBL" id="LT906453">
    <property type="protein sequence ID" value="SNV23566.1"/>
    <property type="molecule type" value="Genomic_DNA"/>
</dbReference>
<evidence type="ECO:0000256" key="2">
    <source>
        <dbReference type="ARBA" id="ARBA00022695"/>
    </source>
</evidence>
<feature type="domain" description="Glutamate-ammonia ligase adenylyltransferase repeated" evidence="7">
    <location>
        <begin position="585"/>
        <end position="820"/>
    </location>
</feature>
<dbReference type="PANTHER" id="PTHR30621">
    <property type="entry name" value="GLUTAMINE SYNTHETASE ADENYLYLTRANSFERASE"/>
    <property type="match status" value="1"/>
</dbReference>
<feature type="domain" description="Glutamate-ammonia ligase adenylyltransferase repeated" evidence="7">
    <location>
        <begin position="84"/>
        <end position="319"/>
    </location>
</feature>
<gene>
    <name evidence="9" type="primary">glnE</name>
    <name evidence="9" type="ORF">SAMEA4475696_01843</name>
</gene>
<dbReference type="GO" id="GO:0005829">
    <property type="term" value="C:cytosol"/>
    <property type="evidence" value="ECO:0007669"/>
    <property type="project" value="TreeGrafter"/>
</dbReference>
<dbReference type="RefSeq" id="WP_034400375.1">
    <property type="nucleotide sequence ID" value="NZ_LT906453.1"/>
</dbReference>
<dbReference type="STRING" id="1121387.GCA_000429885_00213"/>
<accession>A0A239VNU0</accession>
<dbReference type="Pfam" id="PF03710">
    <property type="entry name" value="GlnE"/>
    <property type="match status" value="2"/>
</dbReference>
<dbReference type="NCBIfam" id="NF010707">
    <property type="entry name" value="PRK14109.1"/>
    <property type="match status" value="1"/>
</dbReference>
<keyword evidence="4" id="KW-0067">ATP-binding</keyword>
<dbReference type="Proteomes" id="UP000242637">
    <property type="component" value="Chromosome 1"/>
</dbReference>
<dbReference type="GO" id="GO:0016874">
    <property type="term" value="F:ligase activity"/>
    <property type="evidence" value="ECO:0007669"/>
    <property type="project" value="UniProtKB-KW"/>
</dbReference>
<dbReference type="InterPro" id="IPR013546">
    <property type="entry name" value="PII_UdlTrfase/GS_AdlTrfase"/>
</dbReference>
<dbReference type="GO" id="GO:0000820">
    <property type="term" value="P:regulation of glutamine family amino acid metabolic process"/>
    <property type="evidence" value="ECO:0007669"/>
    <property type="project" value="TreeGrafter"/>
</dbReference>
<evidence type="ECO:0000256" key="6">
    <source>
        <dbReference type="ARBA" id="ARBA00023268"/>
    </source>
</evidence>
<organism evidence="9 10">
    <name type="scientific">Dermatophilus congolensis</name>
    <dbReference type="NCBI Taxonomy" id="1863"/>
    <lineage>
        <taxon>Bacteria</taxon>
        <taxon>Bacillati</taxon>
        <taxon>Actinomycetota</taxon>
        <taxon>Actinomycetes</taxon>
        <taxon>Micrococcales</taxon>
        <taxon>Dermatophilaceae</taxon>
        <taxon>Dermatophilus</taxon>
    </lineage>
</organism>
<evidence type="ECO:0000259" key="8">
    <source>
        <dbReference type="Pfam" id="PF08335"/>
    </source>
</evidence>
<dbReference type="SUPFAM" id="SSF81301">
    <property type="entry name" value="Nucleotidyltransferase"/>
    <property type="match status" value="2"/>
</dbReference>
<dbReference type="PANTHER" id="PTHR30621:SF0">
    <property type="entry name" value="BIFUNCTIONAL GLUTAMINE SYNTHETASE ADENYLYLTRANSFERASE_ADENYLYL-REMOVING ENZYME"/>
    <property type="match status" value="1"/>
</dbReference>
<dbReference type="KEGG" id="dco:SAMEA4475696_1843"/>
<keyword evidence="6" id="KW-0511">Multifunctional enzyme</keyword>
<dbReference type="GO" id="GO:0005524">
    <property type="term" value="F:ATP binding"/>
    <property type="evidence" value="ECO:0007669"/>
    <property type="project" value="UniProtKB-KW"/>
</dbReference>
<name>A0A239VNU0_9MICO</name>
<keyword evidence="2 9" id="KW-0548">Nucleotidyltransferase</keyword>
<dbReference type="EC" id="2.7.7.42" evidence="9"/>